<dbReference type="Pfam" id="PF06993">
    <property type="entry name" value="DUF1304"/>
    <property type="match status" value="1"/>
</dbReference>
<accession>A0ABQ6K532</accession>
<evidence type="ECO:0008006" key="4">
    <source>
        <dbReference type="Google" id="ProtNLM"/>
    </source>
</evidence>
<gene>
    <name evidence="2" type="ORF">GCM10025881_19010</name>
</gene>
<feature type="transmembrane region" description="Helical" evidence="1">
    <location>
        <begin position="5"/>
        <end position="26"/>
    </location>
</feature>
<comment type="caution">
    <text evidence="2">The sequence shown here is derived from an EMBL/GenBank/DDBJ whole genome shotgun (WGS) entry which is preliminary data.</text>
</comment>
<keyword evidence="3" id="KW-1185">Reference proteome</keyword>
<sequence>MDTAFLVIALIFAVLAALIHVVIFFLESVLWSKPTIWRRFGVASRDDAAVLQPMAYNQGFYNLFLAIATGLGIVLIAAAPVHNVGVGIAGSRSRACCSRRSCSSRRTRSSPARRSRRASPLIALIFGVLWVVL</sequence>
<keyword evidence="1" id="KW-0472">Membrane</keyword>
<keyword evidence="1" id="KW-0812">Transmembrane</keyword>
<dbReference type="RefSeq" id="WP_284253926.1">
    <property type="nucleotide sequence ID" value="NZ_BSVB01000001.1"/>
</dbReference>
<name>A0ABQ6K532_9MICO</name>
<dbReference type="EMBL" id="BSVB01000001">
    <property type="protein sequence ID" value="GMA95077.1"/>
    <property type="molecule type" value="Genomic_DNA"/>
</dbReference>
<dbReference type="InterPro" id="IPR009732">
    <property type="entry name" value="DUF1304"/>
</dbReference>
<protein>
    <recommendedName>
        <fullName evidence="4">DUF1304 domain-containing protein</fullName>
    </recommendedName>
</protein>
<keyword evidence="1" id="KW-1133">Transmembrane helix</keyword>
<feature type="transmembrane region" description="Helical" evidence="1">
    <location>
        <begin position="115"/>
        <end position="132"/>
    </location>
</feature>
<evidence type="ECO:0000313" key="2">
    <source>
        <dbReference type="EMBL" id="GMA95077.1"/>
    </source>
</evidence>
<reference evidence="3" key="1">
    <citation type="journal article" date="2019" name="Int. J. Syst. Evol. Microbiol.">
        <title>The Global Catalogue of Microorganisms (GCM) 10K type strain sequencing project: providing services to taxonomists for standard genome sequencing and annotation.</title>
        <authorList>
            <consortium name="The Broad Institute Genomics Platform"/>
            <consortium name="The Broad Institute Genome Sequencing Center for Infectious Disease"/>
            <person name="Wu L."/>
            <person name="Ma J."/>
        </authorList>
    </citation>
    <scope>NUCLEOTIDE SEQUENCE [LARGE SCALE GENOMIC DNA]</scope>
    <source>
        <strain evidence="3">NBRC 108894</strain>
    </source>
</reference>
<organism evidence="2 3">
    <name type="scientific">Pseudolysinimonas kribbensis</name>
    <dbReference type="NCBI Taxonomy" id="433641"/>
    <lineage>
        <taxon>Bacteria</taxon>
        <taxon>Bacillati</taxon>
        <taxon>Actinomycetota</taxon>
        <taxon>Actinomycetes</taxon>
        <taxon>Micrococcales</taxon>
        <taxon>Microbacteriaceae</taxon>
        <taxon>Pseudolysinimonas</taxon>
    </lineage>
</organism>
<feature type="transmembrane region" description="Helical" evidence="1">
    <location>
        <begin position="60"/>
        <end position="84"/>
    </location>
</feature>
<evidence type="ECO:0000256" key="1">
    <source>
        <dbReference type="SAM" id="Phobius"/>
    </source>
</evidence>
<evidence type="ECO:0000313" key="3">
    <source>
        <dbReference type="Proteomes" id="UP001157034"/>
    </source>
</evidence>
<proteinExistence type="predicted"/>
<dbReference type="Proteomes" id="UP001157034">
    <property type="component" value="Unassembled WGS sequence"/>
</dbReference>